<feature type="compositionally biased region" description="Basic and acidic residues" evidence="1">
    <location>
        <begin position="31"/>
        <end position="42"/>
    </location>
</feature>
<dbReference type="eggNOG" id="ENOG50331MW">
    <property type="taxonomic scope" value="Bacteria"/>
</dbReference>
<proteinExistence type="predicted"/>
<dbReference type="AlphaFoldDB" id="G8PEC1"/>
<dbReference type="HOGENOM" id="CLU_061542_0_1_9"/>
<evidence type="ECO:0000256" key="1">
    <source>
        <dbReference type="SAM" id="MobiDB-lite"/>
    </source>
</evidence>
<dbReference type="KEGG" id="pce:PECL_47"/>
<keyword evidence="4" id="KW-1185">Reference proteome</keyword>
<feature type="region of interest" description="Disordered" evidence="1">
    <location>
        <begin position="9"/>
        <end position="48"/>
    </location>
</feature>
<accession>G8PEC1</accession>
<dbReference type="STRING" id="701521.PECL_47"/>
<dbReference type="Pfam" id="PF15983">
    <property type="entry name" value="DUF4767"/>
    <property type="match status" value="1"/>
</dbReference>
<evidence type="ECO:0000259" key="2">
    <source>
        <dbReference type="Pfam" id="PF15983"/>
    </source>
</evidence>
<dbReference type="InterPro" id="IPR031927">
    <property type="entry name" value="DUF4767"/>
</dbReference>
<sequence>MTLTLMACSNQSKLNKSHENVSSTSSSKATSTDKETKGDKKQNSIKVNPKHNQVLWNQDKARQLESFMQRWQAEMKQNYTSYYPGKDVNYYGIKYPTALNANNIAVNKIKATLSWSTTGKGKSDFNVVAIYSDAENTKMGAHLYFFTIASNGKPVVLFTNQNQGTPDMLVHFAPTQNADLEKGFDQIVDTNIQ</sequence>
<feature type="domain" description="DUF4767" evidence="2">
    <location>
        <begin position="54"/>
        <end position="188"/>
    </location>
</feature>
<evidence type="ECO:0000313" key="3">
    <source>
        <dbReference type="EMBL" id="AEV94382.1"/>
    </source>
</evidence>
<dbReference type="EMBL" id="CP003137">
    <property type="protein sequence ID" value="AEV94382.1"/>
    <property type="molecule type" value="Genomic_DNA"/>
</dbReference>
<organism evidence="3 4">
    <name type="scientific">Pediococcus claussenii (strain ATCC BAA-344 / DSM 14800 / JCM 18046 / KCTC 3811 / LMG 21948 / P06)</name>
    <dbReference type="NCBI Taxonomy" id="701521"/>
    <lineage>
        <taxon>Bacteria</taxon>
        <taxon>Bacillati</taxon>
        <taxon>Bacillota</taxon>
        <taxon>Bacilli</taxon>
        <taxon>Lactobacillales</taxon>
        <taxon>Lactobacillaceae</taxon>
        <taxon>Pediococcus</taxon>
    </lineage>
</organism>
<gene>
    <name evidence="3" type="ordered locus">PECL_47</name>
</gene>
<dbReference type="Proteomes" id="UP000005444">
    <property type="component" value="Chromosome"/>
</dbReference>
<evidence type="ECO:0000313" key="4">
    <source>
        <dbReference type="Proteomes" id="UP000005444"/>
    </source>
</evidence>
<reference evidence="3 4" key="1">
    <citation type="journal article" date="2012" name="J. Bacteriol.">
        <title>Complete Genome Sequence of the Beer Spoilage Organism Pediococcus claussenii ATCC BAA-344T.</title>
        <authorList>
            <person name="Pittet V."/>
            <person name="Abegunde T."/>
            <person name="Marfleet T."/>
            <person name="Haakensen M."/>
            <person name="Morrow K."/>
            <person name="Jayaprakash T."/>
            <person name="Schroeder K."/>
            <person name="Trost B."/>
            <person name="Byrns S."/>
            <person name="Bergsveinson J."/>
            <person name="Kusalik A."/>
            <person name="Ziola B."/>
        </authorList>
    </citation>
    <scope>NUCLEOTIDE SEQUENCE [LARGE SCALE GENOMIC DNA]</scope>
    <source>
        <strain evidence="3 4">ATCC BAA-344</strain>
    </source>
</reference>
<name>G8PEC1_PEDCP</name>
<dbReference type="PATRIC" id="fig|701521.8.peg.45"/>
<protein>
    <recommendedName>
        <fullName evidence="2">DUF4767 domain-containing protein</fullName>
    </recommendedName>
</protein>